<proteinExistence type="predicted"/>
<dbReference type="AlphaFoldDB" id="A0A037ZMI8"/>
<evidence type="ECO:0000313" key="1">
    <source>
        <dbReference type="EMBL" id="KAJ56021.1"/>
    </source>
</evidence>
<accession>A0A037ZMI8</accession>
<dbReference type="EMBL" id="JFKE01000003">
    <property type="protein sequence ID" value="KAJ56021.1"/>
    <property type="molecule type" value="Genomic_DNA"/>
</dbReference>
<evidence type="ECO:0000313" key="2">
    <source>
        <dbReference type="Proteomes" id="UP000026249"/>
    </source>
</evidence>
<reference evidence="1 2" key="1">
    <citation type="submission" date="2014-03" db="EMBL/GenBank/DDBJ databases">
        <title>Draft Genome Sequence of Actibacterium mucosum KCTC 23349, a Marine Alphaproteobacterium with Complex Ionic Requirements Isolated from Mediterranean Seawater at Malvarrosa Beach, Valencia, Spain.</title>
        <authorList>
            <person name="Arahal D.R."/>
            <person name="Shao Z."/>
            <person name="Lai Q."/>
            <person name="Pujalte M.J."/>
        </authorList>
    </citation>
    <scope>NUCLEOTIDE SEQUENCE [LARGE SCALE GENOMIC DNA]</scope>
    <source>
        <strain evidence="1 2">KCTC 23349</strain>
    </source>
</reference>
<gene>
    <name evidence="1" type="ORF">ACMU_09670</name>
</gene>
<name>A0A037ZMI8_9RHOB</name>
<comment type="caution">
    <text evidence="1">The sequence shown here is derived from an EMBL/GenBank/DDBJ whole genome shotgun (WGS) entry which is preliminary data.</text>
</comment>
<dbReference type="Proteomes" id="UP000026249">
    <property type="component" value="Unassembled WGS sequence"/>
</dbReference>
<dbReference type="STRING" id="1454373.ACMU_09670"/>
<organism evidence="1 2">
    <name type="scientific">Actibacterium mucosum KCTC 23349</name>
    <dbReference type="NCBI Taxonomy" id="1454373"/>
    <lineage>
        <taxon>Bacteria</taxon>
        <taxon>Pseudomonadati</taxon>
        <taxon>Pseudomonadota</taxon>
        <taxon>Alphaproteobacteria</taxon>
        <taxon>Rhodobacterales</taxon>
        <taxon>Roseobacteraceae</taxon>
        <taxon>Actibacterium</taxon>
    </lineage>
</organism>
<protein>
    <submittedName>
        <fullName evidence="1">Uncharacterized protein</fullName>
    </submittedName>
</protein>
<sequence length="129" mass="13917">MGAAQGWQEPERGSATRSDLMNAIRPHAEWALGAPVEFVVNDLRVAGGIAFASLAPQRPGGAVIDPARTPAAMRGQFDPIYMDGVALQVLYVQSGALWVALHWEFGATDVWWADPSLCLRFSPVIPEVC</sequence>
<keyword evidence="2" id="KW-1185">Reference proteome</keyword>